<keyword evidence="1" id="KW-0812">Transmembrane</keyword>
<proteinExistence type="predicted"/>
<protein>
    <submittedName>
        <fullName evidence="2">Uncharacterized protein</fullName>
    </submittedName>
</protein>
<evidence type="ECO:0000256" key="1">
    <source>
        <dbReference type="SAM" id="Phobius"/>
    </source>
</evidence>
<accession>A0A1H6FTW6</accession>
<organism evidence="2 3">
    <name type="scientific">Natronorubrum sediminis</name>
    <dbReference type="NCBI Taxonomy" id="640943"/>
    <lineage>
        <taxon>Archaea</taxon>
        <taxon>Methanobacteriati</taxon>
        <taxon>Methanobacteriota</taxon>
        <taxon>Stenosarchaea group</taxon>
        <taxon>Halobacteria</taxon>
        <taxon>Halobacteriales</taxon>
        <taxon>Natrialbaceae</taxon>
        <taxon>Natronorubrum</taxon>
    </lineage>
</organism>
<evidence type="ECO:0000313" key="3">
    <source>
        <dbReference type="Proteomes" id="UP000199112"/>
    </source>
</evidence>
<feature type="transmembrane region" description="Helical" evidence="1">
    <location>
        <begin position="20"/>
        <end position="41"/>
    </location>
</feature>
<sequence>MRNTYMPIYHTIRYIMTGYYDIVLGLIPVALIGITAALALVGLSLTTAVPIGAFVSMAIIGHAMFVNAPADVPEEPQSTHPPINAD</sequence>
<dbReference type="Proteomes" id="UP000199112">
    <property type="component" value="Unassembled WGS sequence"/>
</dbReference>
<dbReference type="EMBL" id="FNWL01000002">
    <property type="protein sequence ID" value="SEH14246.1"/>
    <property type="molecule type" value="Genomic_DNA"/>
</dbReference>
<name>A0A1H6FTW6_9EURY</name>
<evidence type="ECO:0000313" key="2">
    <source>
        <dbReference type="EMBL" id="SEH14246.1"/>
    </source>
</evidence>
<feature type="transmembrane region" description="Helical" evidence="1">
    <location>
        <begin position="47"/>
        <end position="66"/>
    </location>
</feature>
<gene>
    <name evidence="2" type="ORF">SAMN04487967_1512</name>
</gene>
<keyword evidence="1" id="KW-0472">Membrane</keyword>
<reference evidence="3" key="1">
    <citation type="submission" date="2016-10" db="EMBL/GenBank/DDBJ databases">
        <authorList>
            <person name="Varghese N."/>
            <person name="Submissions S."/>
        </authorList>
    </citation>
    <scope>NUCLEOTIDE SEQUENCE [LARGE SCALE GENOMIC DNA]</scope>
    <source>
        <strain evidence="3">CGMCC 1.8981</strain>
    </source>
</reference>
<dbReference type="Pfam" id="PF26047">
    <property type="entry name" value="DUF8015"/>
    <property type="match status" value="1"/>
</dbReference>
<dbReference type="InterPro" id="IPR058328">
    <property type="entry name" value="DUF8015"/>
</dbReference>
<keyword evidence="1" id="KW-1133">Transmembrane helix</keyword>
<dbReference type="AlphaFoldDB" id="A0A1H6FTW6"/>
<keyword evidence="3" id="KW-1185">Reference proteome</keyword>